<reference evidence="1 2" key="1">
    <citation type="submission" date="2015-05" db="EMBL/GenBank/DDBJ databases">
        <authorList>
            <person name="Goodhead I."/>
        </authorList>
    </citation>
    <scope>NUCLEOTIDE SEQUENCE [LARGE SCALE GENOMIC DNA]</scope>
    <source>
        <strain evidence="2">morsitans</strain>
    </source>
</reference>
<dbReference type="InterPro" id="IPR021808">
    <property type="entry name" value="DUF3383"/>
</dbReference>
<dbReference type="Proteomes" id="UP000245838">
    <property type="component" value="Chromosome sggmmb4_Chromosome"/>
</dbReference>
<evidence type="ECO:0000313" key="1">
    <source>
        <dbReference type="EMBL" id="CRL44501.1"/>
    </source>
</evidence>
<sequence length="357" mass="39026">MAKLNRIVRVTLTSLTRTIQKNDFNRLLIVGEHDLKQGRVFAVTSADELLDLGMKADHDLYKAVNVAFAQKPATDVVYIGNRKMSGSGGKTEDWPTTLQAIRKENDLWYGLAITSRQPEDILAVADWAESAEKLFGTVAAQEAFDGSNTRDIASQLKAKNLTHTFVLASTHPELFYEVALMSRCFTVYPGGETWANKSLTVVTGDELLESQYDAARKKNASTYEVFNGDFPLTQTGKVASGEWIDVVRFGDWLKAEMQADVVAALSNANKIPYTDEGIGIIKNAMLSSLALGRARGGIAPDSLDENGDVLPSWVITAPLARDISANNKGLRVLKDVGCKVRLAGAIHNVEIAIQFVY</sequence>
<accession>A0A193QH71</accession>
<proteinExistence type="predicted"/>
<dbReference type="RefSeq" id="WP_166506482.1">
    <property type="nucleotide sequence ID" value="NZ_LN854557.1"/>
</dbReference>
<dbReference type="AlphaFoldDB" id="A0A193QH71"/>
<organism evidence="1 2">
    <name type="scientific">Sodalis glossinidius (strain morsitans)</name>
    <dbReference type="NCBI Taxonomy" id="343509"/>
    <lineage>
        <taxon>Bacteria</taxon>
        <taxon>Pseudomonadati</taxon>
        <taxon>Pseudomonadota</taxon>
        <taxon>Gammaproteobacteria</taxon>
        <taxon>Enterobacterales</taxon>
        <taxon>Bruguierivoracaceae</taxon>
        <taxon>Sodalis</taxon>
    </lineage>
</organism>
<evidence type="ECO:0000313" key="2">
    <source>
        <dbReference type="Proteomes" id="UP000245838"/>
    </source>
</evidence>
<dbReference type="EMBL" id="LN854557">
    <property type="protein sequence ID" value="CRL44501.1"/>
    <property type="molecule type" value="Genomic_DNA"/>
</dbReference>
<evidence type="ECO:0008006" key="3">
    <source>
        <dbReference type="Google" id="ProtNLM"/>
    </source>
</evidence>
<protein>
    <recommendedName>
        <fullName evidence="3">Phage protein</fullName>
    </recommendedName>
</protein>
<dbReference type="Pfam" id="PF11863">
    <property type="entry name" value="DUF3383"/>
    <property type="match status" value="1"/>
</dbReference>
<name>A0A193QH71_SODGM</name>
<gene>
    <name evidence="1" type="ORF">SGGMMB4_01630</name>
</gene>